<dbReference type="CDD" id="cd00130">
    <property type="entry name" value="PAS"/>
    <property type="match status" value="1"/>
</dbReference>
<feature type="compositionally biased region" description="Acidic residues" evidence="1">
    <location>
        <begin position="19"/>
        <end position="29"/>
    </location>
</feature>
<feature type="region of interest" description="Disordered" evidence="1">
    <location>
        <begin position="1"/>
        <end position="69"/>
    </location>
</feature>
<protein>
    <submittedName>
        <fullName evidence="3">Phosphonate transporter</fullName>
    </submittedName>
</protein>
<dbReference type="Proteomes" id="UP000220102">
    <property type="component" value="Unassembled WGS sequence"/>
</dbReference>
<dbReference type="EMBL" id="PDEQ01000002">
    <property type="protein sequence ID" value="PEN14587.1"/>
    <property type="molecule type" value="Genomic_DNA"/>
</dbReference>
<organism evidence="3 4">
    <name type="scientific">Longibacter salinarum</name>
    <dbReference type="NCBI Taxonomy" id="1850348"/>
    <lineage>
        <taxon>Bacteria</taxon>
        <taxon>Pseudomonadati</taxon>
        <taxon>Rhodothermota</taxon>
        <taxon>Rhodothermia</taxon>
        <taxon>Rhodothermales</taxon>
        <taxon>Salisaetaceae</taxon>
        <taxon>Longibacter</taxon>
    </lineage>
</organism>
<keyword evidence="4" id="KW-1185">Reference proteome</keyword>
<dbReference type="Pfam" id="PF00989">
    <property type="entry name" value="PAS"/>
    <property type="match status" value="1"/>
</dbReference>
<dbReference type="Gene3D" id="3.30.450.20">
    <property type="entry name" value="PAS domain"/>
    <property type="match status" value="1"/>
</dbReference>
<proteinExistence type="predicted"/>
<sequence>MPDPSSDLYSFLQSKEYISEDEESSDSEENGSHLRAVNDFEDDAQSAAKESDSNLSFDTDDVGEKLRHTDPDALNDADFGIIRIDDNGVVQFFNQYESELSGVAPSDAEGQNFFSELAPCSNNRLFRGRFKEGIRKGELDERFTYTYTYKMRPTLVDVRLYRDDDGQNWILVQKQ</sequence>
<gene>
    <name evidence="3" type="ORF">CRI94_06080</name>
</gene>
<dbReference type="InterPro" id="IPR000014">
    <property type="entry name" value="PAS"/>
</dbReference>
<feature type="domain" description="PAS" evidence="2">
    <location>
        <begin position="73"/>
        <end position="137"/>
    </location>
</feature>
<dbReference type="RefSeq" id="WP_098074761.1">
    <property type="nucleotide sequence ID" value="NZ_PDEQ01000002.1"/>
</dbReference>
<evidence type="ECO:0000313" key="3">
    <source>
        <dbReference type="EMBL" id="PEN14587.1"/>
    </source>
</evidence>
<reference evidence="3 4" key="1">
    <citation type="submission" date="2017-10" db="EMBL/GenBank/DDBJ databases">
        <title>Draft genome of Longibacter Salinarum.</title>
        <authorList>
            <person name="Goh K.M."/>
            <person name="Shamsir M.S."/>
            <person name="Lim S.W."/>
        </authorList>
    </citation>
    <scope>NUCLEOTIDE SEQUENCE [LARGE SCALE GENOMIC DNA]</scope>
    <source>
        <strain evidence="3 4">KCTC 52045</strain>
    </source>
</reference>
<evidence type="ECO:0000259" key="2">
    <source>
        <dbReference type="PROSITE" id="PS50112"/>
    </source>
</evidence>
<evidence type="ECO:0000256" key="1">
    <source>
        <dbReference type="SAM" id="MobiDB-lite"/>
    </source>
</evidence>
<evidence type="ECO:0000313" key="4">
    <source>
        <dbReference type="Proteomes" id="UP000220102"/>
    </source>
</evidence>
<dbReference type="SUPFAM" id="SSF55785">
    <property type="entry name" value="PYP-like sensor domain (PAS domain)"/>
    <property type="match status" value="1"/>
</dbReference>
<dbReference type="InterPro" id="IPR013767">
    <property type="entry name" value="PAS_fold"/>
</dbReference>
<comment type="caution">
    <text evidence="3">The sequence shown here is derived from an EMBL/GenBank/DDBJ whole genome shotgun (WGS) entry which is preliminary data.</text>
</comment>
<dbReference type="GO" id="GO:0006355">
    <property type="term" value="P:regulation of DNA-templated transcription"/>
    <property type="evidence" value="ECO:0007669"/>
    <property type="project" value="InterPro"/>
</dbReference>
<accession>A0A2A8D199</accession>
<dbReference type="InterPro" id="IPR035965">
    <property type="entry name" value="PAS-like_dom_sf"/>
</dbReference>
<name>A0A2A8D199_9BACT</name>
<dbReference type="AlphaFoldDB" id="A0A2A8D199"/>
<dbReference type="PROSITE" id="PS50112">
    <property type="entry name" value="PAS"/>
    <property type="match status" value="1"/>
</dbReference>
<dbReference type="OrthoDB" id="8564681at2"/>